<dbReference type="GO" id="GO:0006355">
    <property type="term" value="P:regulation of DNA-templated transcription"/>
    <property type="evidence" value="ECO:0007669"/>
    <property type="project" value="InterPro"/>
</dbReference>
<dbReference type="InterPro" id="IPR029787">
    <property type="entry name" value="Nucleotide_cyclase"/>
</dbReference>
<dbReference type="Gene3D" id="3.20.20.450">
    <property type="entry name" value="EAL domain"/>
    <property type="match status" value="1"/>
</dbReference>
<dbReference type="SMART" id="SM00052">
    <property type="entry name" value="EAL"/>
    <property type="match status" value="1"/>
</dbReference>
<dbReference type="CDD" id="cd01948">
    <property type="entry name" value="EAL"/>
    <property type="match status" value="1"/>
</dbReference>
<dbReference type="PROSITE" id="PS50046">
    <property type="entry name" value="PHYTOCHROME_2"/>
    <property type="match status" value="1"/>
</dbReference>
<dbReference type="PANTHER" id="PTHR44757:SF2">
    <property type="entry name" value="BIOFILM ARCHITECTURE MAINTENANCE PROTEIN MBAA"/>
    <property type="match status" value="1"/>
</dbReference>
<accession>U7QK89</accession>
<dbReference type="InterPro" id="IPR035919">
    <property type="entry name" value="EAL_sf"/>
</dbReference>
<dbReference type="RefSeq" id="WP_023065555.1">
    <property type="nucleotide sequence ID" value="NZ_AUZM01000012.1"/>
</dbReference>
<dbReference type="FunFam" id="3.30.70.270:FF:000001">
    <property type="entry name" value="Diguanylate cyclase domain protein"/>
    <property type="match status" value="1"/>
</dbReference>
<dbReference type="OrthoDB" id="431840at2"/>
<dbReference type="Pfam" id="PF00990">
    <property type="entry name" value="GGDEF"/>
    <property type="match status" value="1"/>
</dbReference>
<evidence type="ECO:0000259" key="3">
    <source>
        <dbReference type="PROSITE" id="PS50887"/>
    </source>
</evidence>
<dbReference type="Gene3D" id="3.30.450.40">
    <property type="match status" value="2"/>
</dbReference>
<feature type="domain" description="Phytochrome chromophore attachment site" evidence="1">
    <location>
        <begin position="20"/>
        <end position="180"/>
    </location>
</feature>
<dbReference type="PROSITE" id="PS50883">
    <property type="entry name" value="EAL"/>
    <property type="match status" value="1"/>
</dbReference>
<dbReference type="InterPro" id="IPR001633">
    <property type="entry name" value="EAL_dom"/>
</dbReference>
<organism evidence="4 5">
    <name type="scientific">Lyngbya aestuarii BL J</name>
    <dbReference type="NCBI Taxonomy" id="1348334"/>
    <lineage>
        <taxon>Bacteria</taxon>
        <taxon>Bacillati</taxon>
        <taxon>Cyanobacteriota</taxon>
        <taxon>Cyanophyceae</taxon>
        <taxon>Oscillatoriophycideae</taxon>
        <taxon>Oscillatoriales</taxon>
        <taxon>Microcoleaceae</taxon>
        <taxon>Lyngbya</taxon>
    </lineage>
</organism>
<dbReference type="Pfam" id="PF01590">
    <property type="entry name" value="GAF"/>
    <property type="match status" value="1"/>
</dbReference>
<dbReference type="NCBIfam" id="TIGR00254">
    <property type="entry name" value="GGDEF"/>
    <property type="match status" value="1"/>
</dbReference>
<keyword evidence="5" id="KW-1185">Reference proteome</keyword>
<dbReference type="SMART" id="SM00065">
    <property type="entry name" value="GAF"/>
    <property type="match status" value="2"/>
</dbReference>
<dbReference type="PATRIC" id="fig|1348334.3.peg.1702"/>
<feature type="domain" description="GGDEF" evidence="3">
    <location>
        <begin position="465"/>
        <end position="598"/>
    </location>
</feature>
<comment type="caution">
    <text evidence="4">The sequence shown here is derived from an EMBL/GenBank/DDBJ whole genome shotgun (WGS) entry which is preliminary data.</text>
</comment>
<protein>
    <submittedName>
        <fullName evidence="4">Diguanylate cyclase domain protein</fullName>
    </submittedName>
</protein>
<dbReference type="Proteomes" id="UP000017127">
    <property type="component" value="Unassembled WGS sequence"/>
</dbReference>
<dbReference type="InterPro" id="IPR016132">
    <property type="entry name" value="Phyto_chromo_attachment"/>
</dbReference>
<dbReference type="InterPro" id="IPR013515">
    <property type="entry name" value="Phytochrome_cen-reg"/>
</dbReference>
<dbReference type="GO" id="GO:0009584">
    <property type="term" value="P:detection of visible light"/>
    <property type="evidence" value="ECO:0007669"/>
    <property type="project" value="InterPro"/>
</dbReference>
<feature type="domain" description="EAL" evidence="2">
    <location>
        <begin position="607"/>
        <end position="861"/>
    </location>
</feature>
<dbReference type="InterPro" id="IPR003018">
    <property type="entry name" value="GAF"/>
</dbReference>
<dbReference type="SUPFAM" id="SSF55073">
    <property type="entry name" value="Nucleotide cyclase"/>
    <property type="match status" value="1"/>
</dbReference>
<name>U7QK89_9CYAN</name>
<dbReference type="PROSITE" id="PS50887">
    <property type="entry name" value="GGDEF"/>
    <property type="match status" value="1"/>
</dbReference>
<dbReference type="PANTHER" id="PTHR44757">
    <property type="entry name" value="DIGUANYLATE CYCLASE DGCP"/>
    <property type="match status" value="1"/>
</dbReference>
<dbReference type="AlphaFoldDB" id="U7QK89"/>
<dbReference type="InterPro" id="IPR043128">
    <property type="entry name" value="Rev_trsase/Diguanyl_cyclase"/>
</dbReference>
<dbReference type="CDD" id="cd01949">
    <property type="entry name" value="GGDEF"/>
    <property type="match status" value="1"/>
</dbReference>
<sequence>MPHQEYFLHQITNRIRQSLELSEILNTAVEEIRSFLKVDRVKIYRFDTDGSGEVIAESLEENSLPSLLNLKFPATDIPNRDRQLFLKARQRVIVDIATQRRITSNLDSQTTGEQLPQEDIRYAPVDPCHIKYLNAMGVQASLVTPILHGKSLWGLLAIHHQTPRPYKPRELQIIQLIVDQVSIAISQSDLLRRTREQARYEAIINQVSQLLHCPLSVNQIRQRVLEEAVAALNGSGGRLYIVAEPTGIPAQLYITGEQPCQPFLEEIPQWQNFIHPLGKLDAKLPETESIEQWQHHYQQLQNSPATSWNLGEQNHQVITITQLQANPHLSTIANAFERTNIRSIALIPIQFHHQQVGCLTIFRNGYNSDIYWAGHYSQDERHQMPRASFEVWREQKFDQNPTWSSQELKLALAISLHLYMAIAQKRVESIIRYQACHDALTRLPNRLLFDEQLALALANSKQQPELLGVAFLDLDRFKVINDTLGHATGDQLLQQVATRLKQCLRNCDTIARWGGDEFTLLFPHLASTDEITKIAQKILDKLSIPFVIDNQELYVTASLGIALCPDDAEDAQTLLKHADAAMYRAKKLGRNNSQLFAEEMHHEALNQLTLEADLRRALIQEEFLLYYQPQVEISTGRIVGLEALIRWQHPKLGFVPPDQFIPLAEEIGLIAPIGQWVLQTACIQHQSWQAEGLPPLRIAVNLSARQFHQSQLIKIILQTLEATEIDPQYLELEITESAAMQDVEFTIQTLQELREMGLHITIDDFGTGYSSLNVLKHFPLNTLKIDRSFVQDIVENSSDAAIAQTIVALGQGLKLQVVAEGVETPQQLSFLRSIHCDLAQGYYFCPPVPAIEITQLLRQSDFSLKVNPSICS</sequence>
<dbReference type="SMART" id="SM00267">
    <property type="entry name" value="GGDEF"/>
    <property type="match status" value="1"/>
</dbReference>
<reference evidence="4 5" key="1">
    <citation type="journal article" date="2013" name="Front. Microbiol.">
        <title>Comparative genomic analyses of the cyanobacterium, Lyngbya aestuarii BL J, a powerful hydrogen producer.</title>
        <authorList>
            <person name="Kothari A."/>
            <person name="Vaughn M."/>
            <person name="Garcia-Pichel F."/>
        </authorList>
    </citation>
    <scope>NUCLEOTIDE SEQUENCE [LARGE SCALE GENOMIC DNA]</scope>
    <source>
        <strain evidence="4 5">BL J</strain>
    </source>
</reference>
<dbReference type="EMBL" id="AUZM01000012">
    <property type="protein sequence ID" value="ERT08308.1"/>
    <property type="molecule type" value="Genomic_DNA"/>
</dbReference>
<dbReference type="FunFam" id="3.20.20.450:FF:000001">
    <property type="entry name" value="Cyclic di-GMP phosphodiesterase yahA"/>
    <property type="match status" value="1"/>
</dbReference>
<proteinExistence type="predicted"/>
<evidence type="ECO:0000259" key="2">
    <source>
        <dbReference type="PROSITE" id="PS50883"/>
    </source>
</evidence>
<evidence type="ECO:0000313" key="5">
    <source>
        <dbReference type="Proteomes" id="UP000017127"/>
    </source>
</evidence>
<dbReference type="InterPro" id="IPR052155">
    <property type="entry name" value="Biofilm_reg_signaling"/>
</dbReference>
<evidence type="ECO:0000313" key="4">
    <source>
        <dbReference type="EMBL" id="ERT08308.1"/>
    </source>
</evidence>
<dbReference type="Pfam" id="PF00563">
    <property type="entry name" value="EAL"/>
    <property type="match status" value="1"/>
</dbReference>
<dbReference type="Pfam" id="PF00360">
    <property type="entry name" value="PHY"/>
    <property type="match status" value="1"/>
</dbReference>
<dbReference type="SUPFAM" id="SSF55781">
    <property type="entry name" value="GAF domain-like"/>
    <property type="match status" value="2"/>
</dbReference>
<dbReference type="InterPro" id="IPR000160">
    <property type="entry name" value="GGDEF_dom"/>
</dbReference>
<gene>
    <name evidence="4" type="ORF">M595_1744</name>
</gene>
<dbReference type="SUPFAM" id="SSF141868">
    <property type="entry name" value="EAL domain-like"/>
    <property type="match status" value="1"/>
</dbReference>
<dbReference type="Gene3D" id="3.30.70.270">
    <property type="match status" value="1"/>
</dbReference>
<dbReference type="InterPro" id="IPR029016">
    <property type="entry name" value="GAF-like_dom_sf"/>
</dbReference>
<evidence type="ECO:0000259" key="1">
    <source>
        <dbReference type="PROSITE" id="PS50046"/>
    </source>
</evidence>